<proteinExistence type="predicted"/>
<sequence>MGFQGHPPIEVTHYEGEIHRLRPPGYLALVLTRVFKDERIPRRQSPGENAKSSSFVLAVETA</sequence>
<accession>A0A4Y7SIQ4</accession>
<reference evidence="3 4" key="1">
    <citation type="journal article" date="2019" name="Nat. Ecol. Evol.">
        <title>Megaphylogeny resolves global patterns of mushroom evolution.</title>
        <authorList>
            <person name="Varga T."/>
            <person name="Krizsan K."/>
            <person name="Foldi C."/>
            <person name="Dima B."/>
            <person name="Sanchez-Garcia M."/>
            <person name="Sanchez-Ramirez S."/>
            <person name="Szollosi G.J."/>
            <person name="Szarkandi J.G."/>
            <person name="Papp V."/>
            <person name="Albert L."/>
            <person name="Andreopoulos W."/>
            <person name="Angelini C."/>
            <person name="Antonin V."/>
            <person name="Barry K.W."/>
            <person name="Bougher N.L."/>
            <person name="Buchanan P."/>
            <person name="Buyck B."/>
            <person name="Bense V."/>
            <person name="Catcheside P."/>
            <person name="Chovatia M."/>
            <person name="Cooper J."/>
            <person name="Damon W."/>
            <person name="Desjardin D."/>
            <person name="Finy P."/>
            <person name="Geml J."/>
            <person name="Haridas S."/>
            <person name="Hughes K."/>
            <person name="Justo A."/>
            <person name="Karasinski D."/>
            <person name="Kautmanova I."/>
            <person name="Kiss B."/>
            <person name="Kocsube S."/>
            <person name="Kotiranta H."/>
            <person name="LaButti K.M."/>
            <person name="Lechner B.E."/>
            <person name="Liimatainen K."/>
            <person name="Lipzen A."/>
            <person name="Lukacs Z."/>
            <person name="Mihaltcheva S."/>
            <person name="Morgado L.N."/>
            <person name="Niskanen T."/>
            <person name="Noordeloos M.E."/>
            <person name="Ohm R.A."/>
            <person name="Ortiz-Santana B."/>
            <person name="Ovrebo C."/>
            <person name="Racz N."/>
            <person name="Riley R."/>
            <person name="Savchenko A."/>
            <person name="Shiryaev A."/>
            <person name="Soop K."/>
            <person name="Spirin V."/>
            <person name="Szebenyi C."/>
            <person name="Tomsovsky M."/>
            <person name="Tulloss R.E."/>
            <person name="Uehling J."/>
            <person name="Grigoriev I.V."/>
            <person name="Vagvolgyi C."/>
            <person name="Papp T."/>
            <person name="Martin F.M."/>
            <person name="Miettinen O."/>
            <person name="Hibbett D.S."/>
            <person name="Nagy L.G."/>
        </authorList>
    </citation>
    <scope>NUCLEOTIDE SEQUENCE [LARGE SCALE GENOMIC DNA]</scope>
    <source>
        <strain evidence="3 4">FP101781</strain>
    </source>
</reference>
<dbReference type="Proteomes" id="UP000298030">
    <property type="component" value="Unassembled WGS sequence"/>
</dbReference>
<feature type="region of interest" description="Disordered" evidence="1">
    <location>
        <begin position="42"/>
        <end position="62"/>
    </location>
</feature>
<evidence type="ECO:0000313" key="2">
    <source>
        <dbReference type="EMBL" id="TEB21032.1"/>
    </source>
</evidence>
<evidence type="ECO:0000313" key="4">
    <source>
        <dbReference type="Proteomes" id="UP000298030"/>
    </source>
</evidence>
<gene>
    <name evidence="3" type="ORF">FA13DRAFT_1741677</name>
    <name evidence="2" type="ORF">FA13DRAFT_1742488</name>
</gene>
<evidence type="ECO:0000256" key="1">
    <source>
        <dbReference type="SAM" id="MobiDB-lite"/>
    </source>
</evidence>
<name>A0A4Y7SIQ4_COPMI</name>
<organism evidence="3 4">
    <name type="scientific">Coprinellus micaceus</name>
    <name type="common">Glistening ink-cap mushroom</name>
    <name type="synonym">Coprinus micaceus</name>
    <dbReference type="NCBI Taxonomy" id="71717"/>
    <lineage>
        <taxon>Eukaryota</taxon>
        <taxon>Fungi</taxon>
        <taxon>Dikarya</taxon>
        <taxon>Basidiomycota</taxon>
        <taxon>Agaricomycotina</taxon>
        <taxon>Agaricomycetes</taxon>
        <taxon>Agaricomycetidae</taxon>
        <taxon>Agaricales</taxon>
        <taxon>Agaricineae</taxon>
        <taxon>Psathyrellaceae</taxon>
        <taxon>Coprinellus</taxon>
    </lineage>
</organism>
<feature type="compositionally biased region" description="Polar residues" evidence="1">
    <location>
        <begin position="46"/>
        <end position="55"/>
    </location>
</feature>
<dbReference type="EMBL" id="QPFP01000126">
    <property type="protein sequence ID" value="TEB21032.1"/>
    <property type="molecule type" value="Genomic_DNA"/>
</dbReference>
<comment type="caution">
    <text evidence="3">The sequence shown here is derived from an EMBL/GenBank/DDBJ whole genome shotgun (WGS) entry which is preliminary data.</text>
</comment>
<protein>
    <submittedName>
        <fullName evidence="3">Uncharacterized protein</fullName>
    </submittedName>
</protein>
<dbReference type="EMBL" id="QPFP01000104">
    <property type="protein sequence ID" value="TEB21733.1"/>
    <property type="molecule type" value="Genomic_DNA"/>
</dbReference>
<keyword evidence="4" id="KW-1185">Reference proteome</keyword>
<dbReference type="AlphaFoldDB" id="A0A4Y7SIQ4"/>
<evidence type="ECO:0000313" key="3">
    <source>
        <dbReference type="EMBL" id="TEB21733.1"/>
    </source>
</evidence>